<dbReference type="OrthoDB" id="408954at2759"/>
<evidence type="ECO:0000313" key="7">
    <source>
        <dbReference type="EMBL" id="KAG2224510.1"/>
    </source>
</evidence>
<evidence type="ECO:0000259" key="6">
    <source>
        <dbReference type="Pfam" id="PF04116"/>
    </source>
</evidence>
<reference evidence="7 8" key="1">
    <citation type="submission" date="2020-12" db="EMBL/GenBank/DDBJ databases">
        <title>Metabolic potential, ecology and presence of endohyphal bacteria is reflected in genomic diversity of Mucoromycotina.</title>
        <authorList>
            <person name="Muszewska A."/>
            <person name="Okrasinska A."/>
            <person name="Steczkiewicz K."/>
            <person name="Drgas O."/>
            <person name="Orlowska M."/>
            <person name="Perlinska-Lenart U."/>
            <person name="Aleksandrzak-Piekarczyk T."/>
            <person name="Szatraj K."/>
            <person name="Zielenkiewicz U."/>
            <person name="Pilsyk S."/>
            <person name="Malc E."/>
            <person name="Mieczkowski P."/>
            <person name="Kruszewska J.S."/>
            <person name="Biernat P."/>
            <person name="Pawlowska J."/>
        </authorList>
    </citation>
    <scope>NUCLEOTIDE SEQUENCE [LARGE SCALE GENOMIC DNA]</scope>
    <source>
        <strain evidence="7 8">CBS 142.35</strain>
    </source>
</reference>
<keyword evidence="2 5" id="KW-0812">Transmembrane</keyword>
<feature type="transmembrane region" description="Helical" evidence="5">
    <location>
        <begin position="141"/>
        <end position="162"/>
    </location>
</feature>
<dbReference type="EMBL" id="JAEPRB010000041">
    <property type="protein sequence ID" value="KAG2224510.1"/>
    <property type="molecule type" value="Genomic_DNA"/>
</dbReference>
<feature type="transmembrane region" description="Helical" evidence="5">
    <location>
        <begin position="77"/>
        <end position="99"/>
    </location>
</feature>
<comment type="caution">
    <text evidence="7">The sequence shown here is derived from an EMBL/GenBank/DDBJ whole genome shotgun (WGS) entry which is preliminary data.</text>
</comment>
<dbReference type="GO" id="GO:0016020">
    <property type="term" value="C:membrane"/>
    <property type="evidence" value="ECO:0007669"/>
    <property type="project" value="UniProtKB-SubCell"/>
</dbReference>
<feature type="transmembrane region" description="Helical" evidence="5">
    <location>
        <begin position="212"/>
        <end position="232"/>
    </location>
</feature>
<proteinExistence type="predicted"/>
<keyword evidence="3 5" id="KW-1133">Transmembrane helix</keyword>
<comment type="subcellular location">
    <subcellularLocation>
        <location evidence="1">Membrane</location>
    </subcellularLocation>
</comment>
<feature type="transmembrane region" description="Helical" evidence="5">
    <location>
        <begin position="30"/>
        <end position="48"/>
    </location>
</feature>
<sequence length="307" mass="35755">MQLLNLTTDHIIASLDPTKVDPWTDEAKSVWVPIIAYWIYSIAFHFLMKAEIPFIEKYRIHTSEDMAKRNRVTFSRVLLMVACQQVIQCILGLVVITPPSDPAAVVRKQEALVVHLTSHIHTILSFVLPHTKNTTSIAFSLAYSLYNFVWPCIQFFLAMVIMDTHQYFLHRLFHVNKFLYKHIHSHHHRLYVPYSFGALYNHPVEGFLLDTLGATIAFELTGMSPFLGMIFFSFSNMKTVDDHCGYSFPWDPLQFFFGNNVVYHDIHHQPYGIKKNFSQPYFTFWDWLLNTQYTGPVRSNKVASKQQ</sequence>
<organism evidence="7 8">
    <name type="scientific">Circinella minor</name>
    <dbReference type="NCBI Taxonomy" id="1195481"/>
    <lineage>
        <taxon>Eukaryota</taxon>
        <taxon>Fungi</taxon>
        <taxon>Fungi incertae sedis</taxon>
        <taxon>Mucoromycota</taxon>
        <taxon>Mucoromycotina</taxon>
        <taxon>Mucoromycetes</taxon>
        <taxon>Mucorales</taxon>
        <taxon>Lichtheimiaceae</taxon>
        <taxon>Circinella</taxon>
    </lineage>
</organism>
<dbReference type="GO" id="GO:0008610">
    <property type="term" value="P:lipid biosynthetic process"/>
    <property type="evidence" value="ECO:0007669"/>
    <property type="project" value="InterPro"/>
</dbReference>
<evidence type="ECO:0000313" key="8">
    <source>
        <dbReference type="Proteomes" id="UP000646827"/>
    </source>
</evidence>
<dbReference type="InterPro" id="IPR050307">
    <property type="entry name" value="Sterol_Desaturase_Related"/>
</dbReference>
<gene>
    <name evidence="7" type="ORF">INT45_004355</name>
</gene>
<dbReference type="GO" id="GO:0005506">
    <property type="term" value="F:iron ion binding"/>
    <property type="evidence" value="ECO:0007669"/>
    <property type="project" value="InterPro"/>
</dbReference>
<name>A0A8H7VL18_9FUNG</name>
<dbReference type="AlphaFoldDB" id="A0A8H7VL18"/>
<dbReference type="GO" id="GO:0016491">
    <property type="term" value="F:oxidoreductase activity"/>
    <property type="evidence" value="ECO:0007669"/>
    <property type="project" value="InterPro"/>
</dbReference>
<dbReference type="PANTHER" id="PTHR11863">
    <property type="entry name" value="STEROL DESATURASE"/>
    <property type="match status" value="1"/>
</dbReference>
<feature type="domain" description="Fatty acid hydroxylase" evidence="6">
    <location>
        <begin position="155"/>
        <end position="291"/>
    </location>
</feature>
<evidence type="ECO:0000256" key="2">
    <source>
        <dbReference type="ARBA" id="ARBA00022692"/>
    </source>
</evidence>
<keyword evidence="8" id="KW-1185">Reference proteome</keyword>
<evidence type="ECO:0000256" key="4">
    <source>
        <dbReference type="ARBA" id="ARBA00023136"/>
    </source>
</evidence>
<accession>A0A8H7VL18</accession>
<evidence type="ECO:0000256" key="3">
    <source>
        <dbReference type="ARBA" id="ARBA00022989"/>
    </source>
</evidence>
<dbReference type="Proteomes" id="UP000646827">
    <property type="component" value="Unassembled WGS sequence"/>
</dbReference>
<dbReference type="InterPro" id="IPR006694">
    <property type="entry name" value="Fatty_acid_hydroxylase"/>
</dbReference>
<evidence type="ECO:0000256" key="1">
    <source>
        <dbReference type="ARBA" id="ARBA00004370"/>
    </source>
</evidence>
<feature type="transmembrane region" description="Helical" evidence="5">
    <location>
        <begin position="111"/>
        <end position="129"/>
    </location>
</feature>
<evidence type="ECO:0000256" key="5">
    <source>
        <dbReference type="SAM" id="Phobius"/>
    </source>
</evidence>
<dbReference type="Pfam" id="PF04116">
    <property type="entry name" value="FA_hydroxylase"/>
    <property type="match status" value="1"/>
</dbReference>
<protein>
    <recommendedName>
        <fullName evidence="6">Fatty acid hydroxylase domain-containing protein</fullName>
    </recommendedName>
</protein>
<keyword evidence="4 5" id="KW-0472">Membrane</keyword>